<dbReference type="PANTHER" id="PTHR24253">
    <property type="entry name" value="TRANSMEMBRANE PROTEASE SERINE"/>
    <property type="match status" value="1"/>
</dbReference>
<dbReference type="InterPro" id="IPR009003">
    <property type="entry name" value="Peptidase_S1_PA"/>
</dbReference>
<reference evidence="3" key="1">
    <citation type="submission" date="2019-08" db="EMBL/GenBank/DDBJ databases">
        <title>Phocoena sinus (Vaquita) genome, mPhoSin1, primary haplotype.</title>
        <authorList>
            <person name="Morin P."/>
            <person name="Mountcastle J."/>
            <person name="Fungtammasan C."/>
            <person name="Rhie A."/>
            <person name="Rojas-Bracho L."/>
            <person name="Smith C.R."/>
            <person name="Taylor B.L."/>
            <person name="Gulland F.M.D."/>
            <person name="Musser W."/>
            <person name="Houck M."/>
            <person name="Haase B."/>
            <person name="Paez S."/>
            <person name="Howe K."/>
            <person name="Torrance J."/>
            <person name="Formenti G."/>
            <person name="Phillippy A."/>
            <person name="Ryder O."/>
            <person name="Jarvis E.D."/>
            <person name="Fedrigo O."/>
        </authorList>
    </citation>
    <scope>NUCLEOTIDE SEQUENCE [LARGE SCALE GENOMIC DNA]</scope>
</reference>
<accession>A0A8C9BBL7</accession>
<dbReference type="PROSITE" id="PS50240">
    <property type="entry name" value="TRYPSIN_DOM"/>
    <property type="match status" value="1"/>
</dbReference>
<dbReference type="SMART" id="SM00020">
    <property type="entry name" value="Tryp_SPc"/>
    <property type="match status" value="1"/>
</dbReference>
<dbReference type="GO" id="GO:0004252">
    <property type="term" value="F:serine-type endopeptidase activity"/>
    <property type="evidence" value="ECO:0007669"/>
    <property type="project" value="InterPro"/>
</dbReference>
<dbReference type="AlphaFoldDB" id="A0A8C9BBL7"/>
<dbReference type="Pfam" id="PF00089">
    <property type="entry name" value="Trypsin"/>
    <property type="match status" value="1"/>
</dbReference>
<dbReference type="Gene3D" id="2.40.10.10">
    <property type="entry name" value="Trypsin-like serine proteases"/>
    <property type="match status" value="2"/>
</dbReference>
<dbReference type="PANTHER" id="PTHR24253:SF42">
    <property type="entry name" value="PROTEASE, SERINE 47"/>
    <property type="match status" value="1"/>
</dbReference>
<keyword evidence="4" id="KW-1185">Reference proteome</keyword>
<evidence type="ECO:0000313" key="3">
    <source>
        <dbReference type="Ensembl" id="ENSPSNP00000001341.1"/>
    </source>
</evidence>
<dbReference type="FunFam" id="2.40.10.10:FF:000107">
    <property type="entry name" value="TISP43 isoform 6"/>
    <property type="match status" value="1"/>
</dbReference>
<dbReference type="SUPFAM" id="SSF50494">
    <property type="entry name" value="Trypsin-like serine proteases"/>
    <property type="match status" value="1"/>
</dbReference>
<reference evidence="3" key="3">
    <citation type="submission" date="2025-09" db="UniProtKB">
        <authorList>
            <consortium name="Ensembl"/>
        </authorList>
    </citation>
    <scope>IDENTIFICATION</scope>
</reference>
<protein>
    <recommendedName>
        <fullName evidence="2">Peptidase S1 domain-containing protein</fullName>
    </recommendedName>
</protein>
<dbReference type="InterPro" id="IPR001254">
    <property type="entry name" value="Trypsin_dom"/>
</dbReference>
<proteinExistence type="predicted"/>
<dbReference type="GO" id="GO:0006508">
    <property type="term" value="P:proteolysis"/>
    <property type="evidence" value="ECO:0007669"/>
    <property type="project" value="InterPro"/>
</dbReference>
<dbReference type="Ensembl" id="ENSPSNT00000001588.1">
    <property type="protein sequence ID" value="ENSPSNP00000001341.1"/>
    <property type="gene ID" value="ENSPSNG00000001049.1"/>
</dbReference>
<evidence type="ECO:0000256" key="1">
    <source>
        <dbReference type="ARBA" id="ARBA00023157"/>
    </source>
</evidence>
<feature type="domain" description="Peptidase S1" evidence="2">
    <location>
        <begin position="1"/>
        <end position="183"/>
    </location>
</feature>
<name>A0A8C9BBL7_PHOSS</name>
<sequence>MVGSHREEGVGGRQPGRGCWSSTQRTWVITQLPHNRSHDPSAYRILLGYHRLRTPTSHSRQASVYRVIVNTDFNKHYYMGSDITLLQLYRPVDFSDYIRPVCLPGPNTQLPPHTSCWITGWGMVTEDRLLSSPYTLQEGEVGIMDSQVCASYFQGPDPNNNTYSLHDDMLCAGDLMTGKSICRTIAVNILVHVF</sequence>
<keyword evidence="1" id="KW-1015">Disulfide bond</keyword>
<evidence type="ECO:0000313" key="4">
    <source>
        <dbReference type="Proteomes" id="UP000694554"/>
    </source>
</evidence>
<organism evidence="3 4">
    <name type="scientific">Phocoena sinus</name>
    <name type="common">Vaquita</name>
    <dbReference type="NCBI Taxonomy" id="42100"/>
    <lineage>
        <taxon>Eukaryota</taxon>
        <taxon>Metazoa</taxon>
        <taxon>Chordata</taxon>
        <taxon>Craniata</taxon>
        <taxon>Vertebrata</taxon>
        <taxon>Euteleostomi</taxon>
        <taxon>Mammalia</taxon>
        <taxon>Eutheria</taxon>
        <taxon>Laurasiatheria</taxon>
        <taxon>Artiodactyla</taxon>
        <taxon>Whippomorpha</taxon>
        <taxon>Cetacea</taxon>
        <taxon>Odontoceti</taxon>
        <taxon>Phocoenidae</taxon>
        <taxon>Phocoena</taxon>
    </lineage>
</organism>
<evidence type="ECO:0000259" key="2">
    <source>
        <dbReference type="PROSITE" id="PS50240"/>
    </source>
</evidence>
<gene>
    <name evidence="3" type="primary">LOC116756396</name>
</gene>
<dbReference type="Proteomes" id="UP000694554">
    <property type="component" value="Chromosome 7"/>
</dbReference>
<reference evidence="3" key="2">
    <citation type="submission" date="2025-08" db="UniProtKB">
        <authorList>
            <consortium name="Ensembl"/>
        </authorList>
    </citation>
    <scope>IDENTIFICATION</scope>
</reference>
<dbReference type="InterPro" id="IPR043504">
    <property type="entry name" value="Peptidase_S1_PA_chymotrypsin"/>
</dbReference>
<dbReference type="GeneTree" id="ENSGT00940000165552"/>